<dbReference type="EMBL" id="CM029039">
    <property type="protein sequence ID" value="KAG2641630.1"/>
    <property type="molecule type" value="Genomic_DNA"/>
</dbReference>
<proteinExistence type="predicted"/>
<evidence type="ECO:0000256" key="1">
    <source>
        <dbReference type="SAM" id="MobiDB-lite"/>
    </source>
</evidence>
<comment type="caution">
    <text evidence="2">The sequence shown here is derived from an EMBL/GenBank/DDBJ whole genome shotgun (WGS) entry which is preliminary data.</text>
</comment>
<accession>A0A8T0W2I1</accession>
<keyword evidence="3" id="KW-1185">Reference proteome</keyword>
<reference evidence="2 3" key="1">
    <citation type="submission" date="2020-05" db="EMBL/GenBank/DDBJ databases">
        <title>WGS assembly of Panicum virgatum.</title>
        <authorList>
            <person name="Lovell J.T."/>
            <person name="Jenkins J."/>
            <person name="Shu S."/>
            <person name="Juenger T.E."/>
            <person name="Schmutz J."/>
        </authorList>
    </citation>
    <scope>NUCLEOTIDE SEQUENCE [LARGE SCALE GENOMIC DNA]</scope>
    <source>
        <strain evidence="3">cv. AP13</strain>
    </source>
</reference>
<protein>
    <submittedName>
        <fullName evidence="2">Uncharacterized protein</fullName>
    </submittedName>
</protein>
<gene>
    <name evidence="2" type="ORF">PVAP13_2KG240600</name>
</gene>
<evidence type="ECO:0000313" key="2">
    <source>
        <dbReference type="EMBL" id="KAG2641630.1"/>
    </source>
</evidence>
<feature type="compositionally biased region" description="Basic and acidic residues" evidence="1">
    <location>
        <begin position="1"/>
        <end position="10"/>
    </location>
</feature>
<feature type="compositionally biased region" description="Low complexity" evidence="1">
    <location>
        <begin position="11"/>
        <end position="20"/>
    </location>
</feature>
<organism evidence="2 3">
    <name type="scientific">Panicum virgatum</name>
    <name type="common">Blackwell switchgrass</name>
    <dbReference type="NCBI Taxonomy" id="38727"/>
    <lineage>
        <taxon>Eukaryota</taxon>
        <taxon>Viridiplantae</taxon>
        <taxon>Streptophyta</taxon>
        <taxon>Embryophyta</taxon>
        <taxon>Tracheophyta</taxon>
        <taxon>Spermatophyta</taxon>
        <taxon>Magnoliopsida</taxon>
        <taxon>Liliopsida</taxon>
        <taxon>Poales</taxon>
        <taxon>Poaceae</taxon>
        <taxon>PACMAD clade</taxon>
        <taxon>Panicoideae</taxon>
        <taxon>Panicodae</taxon>
        <taxon>Paniceae</taxon>
        <taxon>Panicinae</taxon>
        <taxon>Panicum</taxon>
        <taxon>Panicum sect. Hiantes</taxon>
    </lineage>
</organism>
<evidence type="ECO:0000313" key="3">
    <source>
        <dbReference type="Proteomes" id="UP000823388"/>
    </source>
</evidence>
<dbReference type="Proteomes" id="UP000823388">
    <property type="component" value="Chromosome 2K"/>
</dbReference>
<sequence>MRSPEPDGRLRPPTAATPPRMTGLLPTPPSPPLRSPSSIQGQSPRVNKKANLGEIHEWSHSSPGFLLQLTAAIWLLRR</sequence>
<name>A0A8T0W2I1_PANVG</name>
<feature type="region of interest" description="Disordered" evidence="1">
    <location>
        <begin position="1"/>
        <end position="50"/>
    </location>
</feature>
<dbReference type="AlphaFoldDB" id="A0A8T0W2I1"/>